<dbReference type="Proteomes" id="UP001362999">
    <property type="component" value="Unassembled WGS sequence"/>
</dbReference>
<organism evidence="1 2">
    <name type="scientific">Favolaschia claudopus</name>
    <dbReference type="NCBI Taxonomy" id="2862362"/>
    <lineage>
        <taxon>Eukaryota</taxon>
        <taxon>Fungi</taxon>
        <taxon>Dikarya</taxon>
        <taxon>Basidiomycota</taxon>
        <taxon>Agaricomycotina</taxon>
        <taxon>Agaricomycetes</taxon>
        <taxon>Agaricomycetidae</taxon>
        <taxon>Agaricales</taxon>
        <taxon>Marasmiineae</taxon>
        <taxon>Mycenaceae</taxon>
        <taxon>Favolaschia</taxon>
    </lineage>
</organism>
<evidence type="ECO:0000313" key="2">
    <source>
        <dbReference type="Proteomes" id="UP001362999"/>
    </source>
</evidence>
<dbReference type="EMBL" id="JAWWNJ010000092">
    <property type="protein sequence ID" value="KAK6997368.1"/>
    <property type="molecule type" value="Genomic_DNA"/>
</dbReference>
<dbReference type="AlphaFoldDB" id="A0AAW0A1Q8"/>
<sequence>MHVYIPKVRQSTLHDLKPFSSTSTCISLSPSSTFHDSHHLLGFANQFRLPLRQEVTGAAVNRQSESIQSGLLVEKNDNEVVVIAPLDENTPSLTSVHMSIMHMSNARHSVAPSLGRCCRLLASTPLGTHATPSSCLRCARSSIPQLSTLLPRHLPSPSALPPPSVALTPTLLRTSHRSLPTPMTRSFPTPSPTSTPALVIVSCEPSRMHHRSTGTKKKGGW</sequence>
<keyword evidence="2" id="KW-1185">Reference proteome</keyword>
<gene>
    <name evidence="1" type="ORF">R3P38DRAFT_1924567</name>
</gene>
<proteinExistence type="predicted"/>
<protein>
    <submittedName>
        <fullName evidence="1">Uncharacterized protein</fullName>
    </submittedName>
</protein>
<reference evidence="1 2" key="1">
    <citation type="journal article" date="2024" name="J Genomics">
        <title>Draft genome sequencing and assembly of Favolaschia claudopus CIRM-BRFM 2984 isolated from oak limbs.</title>
        <authorList>
            <person name="Navarro D."/>
            <person name="Drula E."/>
            <person name="Chaduli D."/>
            <person name="Cazenave R."/>
            <person name="Ahrendt S."/>
            <person name="Wang J."/>
            <person name="Lipzen A."/>
            <person name="Daum C."/>
            <person name="Barry K."/>
            <person name="Grigoriev I.V."/>
            <person name="Favel A."/>
            <person name="Rosso M.N."/>
            <person name="Martin F."/>
        </authorList>
    </citation>
    <scope>NUCLEOTIDE SEQUENCE [LARGE SCALE GENOMIC DNA]</scope>
    <source>
        <strain evidence="1 2">CIRM-BRFM 2984</strain>
    </source>
</reference>
<comment type="caution">
    <text evidence="1">The sequence shown here is derived from an EMBL/GenBank/DDBJ whole genome shotgun (WGS) entry which is preliminary data.</text>
</comment>
<accession>A0AAW0A1Q8</accession>
<evidence type="ECO:0000313" key="1">
    <source>
        <dbReference type="EMBL" id="KAK6997368.1"/>
    </source>
</evidence>
<name>A0AAW0A1Q8_9AGAR</name>